<dbReference type="EMBL" id="AP019840">
    <property type="protein sequence ID" value="BBM51426.1"/>
    <property type="molecule type" value="Genomic_DNA"/>
</dbReference>
<name>A0A510KIB5_9FUSO</name>
<protein>
    <submittedName>
        <fullName evidence="2">Uncharacterized protein</fullName>
    </submittedName>
</protein>
<sequence length="236" mass="27349">MFGAVYLAMMLFWVLVVIIAVMAIIISVSKNKLRTIFGIDIAILIFTVLFFFVWFPVKENTVLNLKNGYSVSTEYNEAIPEVNYYLSNIGYLGKLGKIKGSWVGYVYNANEAIAEVFYVNADFDLMEDEKNKQEEMKEIDKKSGYFIINSKEQTLHLTEEQVKEKLKIKKVNLKNPKKIIRKYGEKKELSTFYKIAEDYFLPKKIGATAFNVIKYVIISLLILVAVYLKKRLNKKK</sequence>
<organism evidence="2 3">
    <name type="scientific">Leptotrichia trevisanii</name>
    <dbReference type="NCBI Taxonomy" id="109328"/>
    <lineage>
        <taxon>Bacteria</taxon>
        <taxon>Fusobacteriati</taxon>
        <taxon>Fusobacteriota</taxon>
        <taxon>Fusobacteriia</taxon>
        <taxon>Fusobacteriales</taxon>
        <taxon>Leptotrichiaceae</taxon>
        <taxon>Leptotrichia</taxon>
    </lineage>
</organism>
<evidence type="ECO:0000256" key="1">
    <source>
        <dbReference type="SAM" id="Phobius"/>
    </source>
</evidence>
<proteinExistence type="predicted"/>
<gene>
    <name evidence="2" type="ORF">JMUB3935_0393</name>
</gene>
<keyword evidence="1" id="KW-0812">Transmembrane</keyword>
<dbReference type="RefSeq" id="WP_146995932.1">
    <property type="nucleotide sequence ID" value="NZ_AP019840.1"/>
</dbReference>
<reference evidence="2 3" key="1">
    <citation type="submission" date="2019-07" db="EMBL/GenBank/DDBJ databases">
        <title>Complete Genome Sequence of Leptotrichia trevisanii Strain JMUB3935.</title>
        <authorList>
            <person name="Watanabe S."/>
            <person name="Cui L."/>
        </authorList>
    </citation>
    <scope>NUCLEOTIDE SEQUENCE [LARGE SCALE GENOMIC DNA]</scope>
    <source>
        <strain evidence="2 3">JMUB3935</strain>
    </source>
</reference>
<dbReference type="AlphaFoldDB" id="A0A510KIB5"/>
<evidence type="ECO:0000313" key="2">
    <source>
        <dbReference type="EMBL" id="BBM51426.1"/>
    </source>
</evidence>
<evidence type="ECO:0000313" key="3">
    <source>
        <dbReference type="Proteomes" id="UP000321378"/>
    </source>
</evidence>
<keyword evidence="1" id="KW-0472">Membrane</keyword>
<accession>A0A510KIB5</accession>
<feature type="transmembrane region" description="Helical" evidence="1">
    <location>
        <begin position="209"/>
        <end position="228"/>
    </location>
</feature>
<dbReference type="Proteomes" id="UP000321378">
    <property type="component" value="Chromosome"/>
</dbReference>
<feature type="transmembrane region" description="Helical" evidence="1">
    <location>
        <begin position="6"/>
        <end position="28"/>
    </location>
</feature>
<feature type="transmembrane region" description="Helical" evidence="1">
    <location>
        <begin position="35"/>
        <end position="55"/>
    </location>
</feature>
<keyword evidence="1" id="KW-1133">Transmembrane helix</keyword>